<sequence>MQNRRLEEARRYVEQALEYAPEQASILDTYGYICYLQNDFATAADVLYKAYQLNPNVKIGVRYARALYMKGDLQQFHQVLQQLQQNHPNDPELKQLNSLLLAPQTQTS</sequence>
<organism evidence="1 2">
    <name type="scientific">Cylicostephanus goldi</name>
    <name type="common">Nematode worm</name>
    <dbReference type="NCBI Taxonomy" id="71465"/>
    <lineage>
        <taxon>Eukaryota</taxon>
        <taxon>Metazoa</taxon>
        <taxon>Ecdysozoa</taxon>
        <taxon>Nematoda</taxon>
        <taxon>Chromadorea</taxon>
        <taxon>Rhabditida</taxon>
        <taxon>Rhabditina</taxon>
        <taxon>Rhabditomorpha</taxon>
        <taxon>Strongyloidea</taxon>
        <taxon>Strongylidae</taxon>
        <taxon>Cylicostephanus</taxon>
    </lineage>
</organism>
<protein>
    <submittedName>
        <fullName evidence="1">Uncharacterized protein</fullName>
    </submittedName>
</protein>
<proteinExistence type="predicted"/>
<dbReference type="EMBL" id="UYRV01131702">
    <property type="protein sequence ID" value="VDN37416.1"/>
    <property type="molecule type" value="Genomic_DNA"/>
</dbReference>
<dbReference type="OrthoDB" id="2366221at2759"/>
<dbReference type="Proteomes" id="UP000271889">
    <property type="component" value="Unassembled WGS sequence"/>
</dbReference>
<dbReference type="Gene3D" id="1.25.40.10">
    <property type="entry name" value="Tetratricopeptide repeat domain"/>
    <property type="match status" value="1"/>
</dbReference>
<dbReference type="SUPFAM" id="SSF48452">
    <property type="entry name" value="TPR-like"/>
    <property type="match status" value="1"/>
</dbReference>
<reference evidence="1 2" key="1">
    <citation type="submission" date="2018-11" db="EMBL/GenBank/DDBJ databases">
        <authorList>
            <consortium name="Pathogen Informatics"/>
        </authorList>
    </citation>
    <scope>NUCLEOTIDE SEQUENCE [LARGE SCALE GENOMIC DNA]</scope>
</reference>
<gene>
    <name evidence="1" type="ORF">CGOC_LOCUS13470</name>
</gene>
<evidence type="ECO:0000313" key="1">
    <source>
        <dbReference type="EMBL" id="VDN37416.1"/>
    </source>
</evidence>
<accession>A0A3P7R2N3</accession>
<dbReference type="Pfam" id="PF14559">
    <property type="entry name" value="TPR_19"/>
    <property type="match status" value="1"/>
</dbReference>
<dbReference type="AlphaFoldDB" id="A0A3P7R2N3"/>
<keyword evidence="2" id="KW-1185">Reference proteome</keyword>
<evidence type="ECO:0000313" key="2">
    <source>
        <dbReference type="Proteomes" id="UP000271889"/>
    </source>
</evidence>
<name>A0A3P7R2N3_CYLGO</name>
<dbReference type="InterPro" id="IPR011990">
    <property type="entry name" value="TPR-like_helical_dom_sf"/>
</dbReference>